<feature type="transmembrane region" description="Helical" evidence="1">
    <location>
        <begin position="167"/>
        <end position="189"/>
    </location>
</feature>
<organism evidence="2 3">
    <name type="scientific">Lacinutrix gracilariae</name>
    <dbReference type="NCBI Taxonomy" id="1747198"/>
    <lineage>
        <taxon>Bacteria</taxon>
        <taxon>Pseudomonadati</taxon>
        <taxon>Bacteroidota</taxon>
        <taxon>Flavobacteriia</taxon>
        <taxon>Flavobacteriales</taxon>
        <taxon>Flavobacteriaceae</taxon>
        <taxon>Lacinutrix</taxon>
    </lineage>
</organism>
<evidence type="ECO:0000256" key="1">
    <source>
        <dbReference type="SAM" id="Phobius"/>
    </source>
</evidence>
<feature type="transmembrane region" description="Helical" evidence="1">
    <location>
        <begin position="102"/>
        <end position="124"/>
    </location>
</feature>
<feature type="transmembrane region" description="Helical" evidence="1">
    <location>
        <begin position="144"/>
        <end position="160"/>
    </location>
</feature>
<keyword evidence="1" id="KW-0472">Membrane</keyword>
<keyword evidence="1" id="KW-0812">Transmembrane</keyword>
<keyword evidence="3" id="KW-1185">Reference proteome</keyword>
<sequence length="229" mass="26443">MLTCLFSLAVIDTIQISMFSVLELLIVPIITLFYFLLRKKKSLYFSLFLGCYSLADILHIIDGDNLYEIFYFACNILYVISFFFLILEIFKTLNVKVLFKKFLVQTIVLAMLIIYLFTVLSGIIDPVLFETKVLSLVRVVEHGYNLMLLIMLAASFLNFLENDTTKSLYLFIGCLSLSFSEFILIGYYYLTELEILSYIATFLNVFAFIIFYLQSNLVVGVKKKSNAFV</sequence>
<name>A0ABW5K789_9FLAO</name>
<dbReference type="RefSeq" id="WP_379906074.1">
    <property type="nucleotide sequence ID" value="NZ_JBHULM010000045.1"/>
</dbReference>
<accession>A0ABW5K789</accession>
<feature type="transmembrane region" description="Helical" evidence="1">
    <location>
        <begin position="16"/>
        <end position="36"/>
    </location>
</feature>
<gene>
    <name evidence="2" type="ORF">ACFSSB_15845</name>
</gene>
<comment type="caution">
    <text evidence="2">The sequence shown here is derived from an EMBL/GenBank/DDBJ whole genome shotgun (WGS) entry which is preliminary data.</text>
</comment>
<protein>
    <recommendedName>
        <fullName evidence="4">YhhN-like protein</fullName>
    </recommendedName>
</protein>
<evidence type="ECO:0008006" key="4">
    <source>
        <dbReference type="Google" id="ProtNLM"/>
    </source>
</evidence>
<feature type="transmembrane region" description="Helical" evidence="1">
    <location>
        <begin position="67"/>
        <end position="90"/>
    </location>
</feature>
<dbReference type="EMBL" id="JBHULM010000045">
    <property type="protein sequence ID" value="MFD2543800.1"/>
    <property type="molecule type" value="Genomic_DNA"/>
</dbReference>
<reference evidence="3" key="1">
    <citation type="journal article" date="2019" name="Int. J. Syst. Evol. Microbiol.">
        <title>The Global Catalogue of Microorganisms (GCM) 10K type strain sequencing project: providing services to taxonomists for standard genome sequencing and annotation.</title>
        <authorList>
            <consortium name="The Broad Institute Genomics Platform"/>
            <consortium name="The Broad Institute Genome Sequencing Center for Infectious Disease"/>
            <person name="Wu L."/>
            <person name="Ma J."/>
        </authorList>
    </citation>
    <scope>NUCLEOTIDE SEQUENCE [LARGE SCALE GENOMIC DNA]</scope>
    <source>
        <strain evidence="3">KCTC 42808</strain>
    </source>
</reference>
<evidence type="ECO:0000313" key="3">
    <source>
        <dbReference type="Proteomes" id="UP001597467"/>
    </source>
</evidence>
<keyword evidence="1" id="KW-1133">Transmembrane helix</keyword>
<feature type="transmembrane region" description="Helical" evidence="1">
    <location>
        <begin position="195"/>
        <end position="213"/>
    </location>
</feature>
<proteinExistence type="predicted"/>
<dbReference type="Proteomes" id="UP001597467">
    <property type="component" value="Unassembled WGS sequence"/>
</dbReference>
<evidence type="ECO:0000313" key="2">
    <source>
        <dbReference type="EMBL" id="MFD2543800.1"/>
    </source>
</evidence>
<feature type="transmembrane region" description="Helical" evidence="1">
    <location>
        <begin position="43"/>
        <end position="61"/>
    </location>
</feature>